<keyword evidence="4" id="KW-1185">Reference proteome</keyword>
<evidence type="ECO:0000313" key="2">
    <source>
        <dbReference type="EMBL" id="CAG1847491.1"/>
    </source>
</evidence>
<reference evidence="3" key="2">
    <citation type="submission" date="2021-05" db="UniProtKB">
        <authorList>
            <consortium name="EnsemblPlants"/>
        </authorList>
    </citation>
    <scope>IDENTIFICATION</scope>
    <source>
        <strain evidence="3">subsp. malaccensis</strain>
    </source>
</reference>
<sequence>MYVKSMQEFTESLAKMKLLMDMETSSSPSVENGSSHHSERKQTTPKGIGSKVFYESRAFF</sequence>
<dbReference type="EMBL" id="HG996471">
    <property type="protein sequence ID" value="CAG1847491.1"/>
    <property type="molecule type" value="Genomic_DNA"/>
</dbReference>
<proteinExistence type="predicted"/>
<name>A0A804JKS5_MUSAM</name>
<dbReference type="AlphaFoldDB" id="A0A804JKS5"/>
<evidence type="ECO:0000313" key="4">
    <source>
        <dbReference type="Proteomes" id="UP000012960"/>
    </source>
</evidence>
<dbReference type="Proteomes" id="UP000012960">
    <property type="component" value="Unplaced"/>
</dbReference>
<organism evidence="3 4">
    <name type="scientific">Musa acuminata subsp. malaccensis</name>
    <name type="common">Wild banana</name>
    <name type="synonym">Musa malaccensis</name>
    <dbReference type="NCBI Taxonomy" id="214687"/>
    <lineage>
        <taxon>Eukaryota</taxon>
        <taxon>Viridiplantae</taxon>
        <taxon>Streptophyta</taxon>
        <taxon>Embryophyta</taxon>
        <taxon>Tracheophyta</taxon>
        <taxon>Spermatophyta</taxon>
        <taxon>Magnoliopsida</taxon>
        <taxon>Liliopsida</taxon>
        <taxon>Zingiberales</taxon>
        <taxon>Musaceae</taxon>
        <taxon>Musa</taxon>
    </lineage>
</organism>
<dbReference type="PANTHER" id="PTHR31208:SF2">
    <property type="entry name" value="DOMAIN-CONTAINING PROTEIN, PUTATIVE, EXPRESSED-RELATED"/>
    <property type="match status" value="1"/>
</dbReference>
<protein>
    <submittedName>
        <fullName evidence="2">(wild Malaysian banana) hypothetical protein</fullName>
    </submittedName>
</protein>
<reference evidence="2" key="1">
    <citation type="submission" date="2021-03" db="EMBL/GenBank/DDBJ databases">
        <authorList>
            <consortium name="Genoscope - CEA"/>
            <person name="William W."/>
        </authorList>
    </citation>
    <scope>NUCLEOTIDE SEQUENCE</scope>
    <source>
        <strain evidence="2">Doubled-haploid Pahang</strain>
    </source>
</reference>
<evidence type="ECO:0000313" key="3">
    <source>
        <dbReference type="EnsemblPlants" id="Ma06_p26660.1"/>
    </source>
</evidence>
<dbReference type="InParanoid" id="A0A804JKS5"/>
<feature type="region of interest" description="Disordered" evidence="1">
    <location>
        <begin position="23"/>
        <end position="49"/>
    </location>
</feature>
<accession>A0A804JKS5</accession>
<evidence type="ECO:0000256" key="1">
    <source>
        <dbReference type="SAM" id="MobiDB-lite"/>
    </source>
</evidence>
<dbReference type="PANTHER" id="PTHR31208">
    <property type="entry name" value="EXPRESSED PROTEIN"/>
    <property type="match status" value="1"/>
</dbReference>
<gene>
    <name evidence="2" type="ORF">GSMUA_172870.1</name>
</gene>
<dbReference type="EnsemblPlants" id="Ma06_t26660.1">
    <property type="protein sequence ID" value="Ma06_p26660.1"/>
    <property type="gene ID" value="Ma06_g26660"/>
</dbReference>
<feature type="compositionally biased region" description="Polar residues" evidence="1">
    <location>
        <begin position="23"/>
        <end position="33"/>
    </location>
</feature>
<dbReference type="Gramene" id="Ma06_t26660.1">
    <property type="protein sequence ID" value="Ma06_p26660.1"/>
    <property type="gene ID" value="Ma06_g26660"/>
</dbReference>